<organism evidence="1 2">
    <name type="scientific">Arthrobacter terricola</name>
    <dbReference type="NCBI Taxonomy" id="2547396"/>
    <lineage>
        <taxon>Bacteria</taxon>
        <taxon>Bacillati</taxon>
        <taxon>Actinomycetota</taxon>
        <taxon>Actinomycetes</taxon>
        <taxon>Micrococcales</taxon>
        <taxon>Micrococcaceae</taxon>
        <taxon>Arthrobacter</taxon>
    </lineage>
</organism>
<name>A0A4R5KPX0_9MICC</name>
<dbReference type="Proteomes" id="UP000295511">
    <property type="component" value="Unassembled WGS sequence"/>
</dbReference>
<dbReference type="EMBL" id="SMRU01000007">
    <property type="protein sequence ID" value="TDF97779.1"/>
    <property type="molecule type" value="Genomic_DNA"/>
</dbReference>
<dbReference type="AlphaFoldDB" id="A0A4R5KPX0"/>
<evidence type="ECO:0000313" key="1">
    <source>
        <dbReference type="EMBL" id="TDF97779.1"/>
    </source>
</evidence>
<sequence length="234" mass="25354">MSAPESAMKSTAASLGQRLDRVFADLTVLAEKATGIIAPSGTSRNMLEALKPEVARIVEDQAGLVESAGVSVIPGLLDDADTWHQWWSLIDGQLVFVPHNLNPASVNYYDYTEMTWFERPLASGRPELIGPYLDFGGANTKIVTASRPVVIESRTVAIAGADLTMDFIERIFLRNLGRRDEPIALITETGKVVASNSARFAPGTRFERPEEHPGSVPVPVTELAASPWRLIVAG</sequence>
<reference evidence="1 2" key="1">
    <citation type="submission" date="2019-03" db="EMBL/GenBank/DDBJ databases">
        <title>Whole genome sequence of Arthrobacter sp JH1-1.</title>
        <authorList>
            <person name="Trinh H.N."/>
        </authorList>
    </citation>
    <scope>NUCLEOTIDE SEQUENCE [LARGE SCALE GENOMIC DNA]</scope>
    <source>
        <strain evidence="1 2">JH1-1</strain>
    </source>
</reference>
<proteinExistence type="predicted"/>
<evidence type="ECO:0000313" key="2">
    <source>
        <dbReference type="Proteomes" id="UP000295511"/>
    </source>
</evidence>
<comment type="caution">
    <text evidence="1">The sequence shown here is derived from an EMBL/GenBank/DDBJ whole genome shotgun (WGS) entry which is preliminary data.</text>
</comment>
<keyword evidence="2" id="KW-1185">Reference proteome</keyword>
<dbReference type="Gene3D" id="3.30.450.20">
    <property type="entry name" value="PAS domain"/>
    <property type="match status" value="1"/>
</dbReference>
<dbReference type="Pfam" id="PF22673">
    <property type="entry name" value="MCP-like_PDC_1"/>
    <property type="match status" value="1"/>
</dbReference>
<protein>
    <submittedName>
        <fullName evidence="1">Uncharacterized protein</fullName>
    </submittedName>
</protein>
<dbReference type="RefSeq" id="WP_133203539.1">
    <property type="nucleotide sequence ID" value="NZ_SMRU01000007.1"/>
</dbReference>
<gene>
    <name evidence="1" type="ORF">E1809_07130</name>
</gene>
<dbReference type="CDD" id="cd12913">
    <property type="entry name" value="PDC1_MCP_like"/>
    <property type="match status" value="1"/>
</dbReference>
<dbReference type="OrthoDB" id="8687362at2"/>
<accession>A0A4R5KPX0</accession>